<dbReference type="Pfam" id="PF00781">
    <property type="entry name" value="DAGK_cat"/>
    <property type="match status" value="1"/>
</dbReference>
<dbReference type="AlphaFoldDB" id="A0A0R2AXV9"/>
<dbReference type="RefSeq" id="WP_057894469.1">
    <property type="nucleotide sequence ID" value="NZ_AYZQ01000002.1"/>
</dbReference>
<name>A0A0R2AXV9_9LACO</name>
<dbReference type="EMBL" id="AYZQ01000002">
    <property type="protein sequence ID" value="KRM72206.1"/>
    <property type="molecule type" value="Genomic_DNA"/>
</dbReference>
<dbReference type="InterPro" id="IPR005218">
    <property type="entry name" value="Diacylglycerol/lipid_kinase"/>
</dbReference>
<keyword evidence="15" id="KW-1185">Reference proteome</keyword>
<evidence type="ECO:0000313" key="15">
    <source>
        <dbReference type="Proteomes" id="UP000051672"/>
    </source>
</evidence>
<keyword evidence="11" id="KW-0594">Phospholipid biosynthesis</keyword>
<dbReference type="PROSITE" id="PS50146">
    <property type="entry name" value="DAGK"/>
    <property type="match status" value="1"/>
</dbReference>
<evidence type="ECO:0000256" key="1">
    <source>
        <dbReference type="ARBA" id="ARBA00001946"/>
    </source>
</evidence>
<evidence type="ECO:0000256" key="5">
    <source>
        <dbReference type="ARBA" id="ARBA00022723"/>
    </source>
</evidence>
<evidence type="ECO:0000256" key="11">
    <source>
        <dbReference type="ARBA" id="ARBA00023209"/>
    </source>
</evidence>
<accession>A0A0R2AXV9</accession>
<dbReference type="InterPro" id="IPR050187">
    <property type="entry name" value="Lipid_Phosphate_FormReg"/>
</dbReference>
<evidence type="ECO:0000256" key="6">
    <source>
        <dbReference type="ARBA" id="ARBA00022741"/>
    </source>
</evidence>
<keyword evidence="8" id="KW-0067">ATP-binding</keyword>
<dbReference type="PANTHER" id="PTHR12358:SF106">
    <property type="entry name" value="LIPID KINASE YEGS"/>
    <property type="match status" value="1"/>
</dbReference>
<dbReference type="GO" id="GO:0046872">
    <property type="term" value="F:metal ion binding"/>
    <property type="evidence" value="ECO:0007669"/>
    <property type="project" value="UniProtKB-KW"/>
</dbReference>
<dbReference type="GO" id="GO:0005524">
    <property type="term" value="F:ATP binding"/>
    <property type="evidence" value="ECO:0007669"/>
    <property type="project" value="UniProtKB-KW"/>
</dbReference>
<dbReference type="SMART" id="SM00046">
    <property type="entry name" value="DAGKc"/>
    <property type="match status" value="1"/>
</dbReference>
<protein>
    <submittedName>
        <fullName evidence="14">Lipid kinase from diacylglycerol kinase family</fullName>
    </submittedName>
</protein>
<evidence type="ECO:0000256" key="2">
    <source>
        <dbReference type="ARBA" id="ARBA00005983"/>
    </source>
</evidence>
<evidence type="ECO:0000256" key="12">
    <source>
        <dbReference type="ARBA" id="ARBA00023264"/>
    </source>
</evidence>
<comment type="cofactor">
    <cofactor evidence="1">
        <name>Mg(2+)</name>
        <dbReference type="ChEBI" id="CHEBI:18420"/>
    </cofactor>
</comment>
<dbReference type="NCBIfam" id="TIGR00147">
    <property type="entry name" value="YegS/Rv2252/BmrU family lipid kinase"/>
    <property type="match status" value="1"/>
</dbReference>
<comment type="similarity">
    <text evidence="2">Belongs to the diacylglycerol/lipid kinase family.</text>
</comment>
<dbReference type="GO" id="GO:0005886">
    <property type="term" value="C:plasma membrane"/>
    <property type="evidence" value="ECO:0007669"/>
    <property type="project" value="TreeGrafter"/>
</dbReference>
<evidence type="ECO:0000256" key="8">
    <source>
        <dbReference type="ARBA" id="ARBA00022840"/>
    </source>
</evidence>
<dbReference type="InterPro" id="IPR017438">
    <property type="entry name" value="ATP-NAD_kinase_N"/>
</dbReference>
<evidence type="ECO:0000256" key="7">
    <source>
        <dbReference type="ARBA" id="ARBA00022777"/>
    </source>
</evidence>
<evidence type="ECO:0000313" key="14">
    <source>
        <dbReference type="EMBL" id="KRM72206.1"/>
    </source>
</evidence>
<evidence type="ECO:0000256" key="10">
    <source>
        <dbReference type="ARBA" id="ARBA00023098"/>
    </source>
</evidence>
<keyword evidence="3" id="KW-0444">Lipid biosynthesis</keyword>
<organism evidence="14 15">
    <name type="scientific">Lacticaseibacillus brantae DSM 23927</name>
    <dbReference type="NCBI Taxonomy" id="1423727"/>
    <lineage>
        <taxon>Bacteria</taxon>
        <taxon>Bacillati</taxon>
        <taxon>Bacillota</taxon>
        <taxon>Bacilli</taxon>
        <taxon>Lactobacillales</taxon>
        <taxon>Lactobacillaceae</taxon>
        <taxon>Lacticaseibacillus</taxon>
    </lineage>
</organism>
<keyword evidence="6" id="KW-0547">Nucleotide-binding</keyword>
<keyword evidence="9" id="KW-0460">Magnesium</keyword>
<dbReference type="InterPro" id="IPR016064">
    <property type="entry name" value="NAD/diacylglycerol_kinase_sf"/>
</dbReference>
<reference evidence="14 15" key="1">
    <citation type="journal article" date="2015" name="Genome Announc.">
        <title>Expanding the biotechnology potential of lactobacilli through comparative genomics of 213 strains and associated genera.</title>
        <authorList>
            <person name="Sun Z."/>
            <person name="Harris H.M."/>
            <person name="McCann A."/>
            <person name="Guo C."/>
            <person name="Argimon S."/>
            <person name="Zhang W."/>
            <person name="Yang X."/>
            <person name="Jeffery I.B."/>
            <person name="Cooney J.C."/>
            <person name="Kagawa T.F."/>
            <person name="Liu W."/>
            <person name="Song Y."/>
            <person name="Salvetti E."/>
            <person name="Wrobel A."/>
            <person name="Rasinkangas P."/>
            <person name="Parkhill J."/>
            <person name="Rea M.C."/>
            <person name="O'Sullivan O."/>
            <person name="Ritari J."/>
            <person name="Douillard F.P."/>
            <person name="Paul Ross R."/>
            <person name="Yang R."/>
            <person name="Briner A.E."/>
            <person name="Felis G.E."/>
            <person name="de Vos W.M."/>
            <person name="Barrangou R."/>
            <person name="Klaenhammer T.R."/>
            <person name="Caufield P.W."/>
            <person name="Cui Y."/>
            <person name="Zhang H."/>
            <person name="O'Toole P.W."/>
        </authorList>
    </citation>
    <scope>NUCLEOTIDE SEQUENCE [LARGE SCALE GENOMIC DNA]</scope>
    <source>
        <strain evidence="14 15">DSM 23927</strain>
    </source>
</reference>
<dbReference type="Gene3D" id="3.40.50.10330">
    <property type="entry name" value="Probable inorganic polyphosphate/atp-NAD kinase, domain 1"/>
    <property type="match status" value="1"/>
</dbReference>
<dbReference type="Pfam" id="PF19279">
    <property type="entry name" value="YegS_C"/>
    <property type="match status" value="1"/>
</dbReference>
<evidence type="ECO:0000259" key="13">
    <source>
        <dbReference type="PROSITE" id="PS50146"/>
    </source>
</evidence>
<evidence type="ECO:0000256" key="3">
    <source>
        <dbReference type="ARBA" id="ARBA00022516"/>
    </source>
</evidence>
<keyword evidence="5" id="KW-0479">Metal-binding</keyword>
<dbReference type="InterPro" id="IPR001206">
    <property type="entry name" value="Diacylglycerol_kinase_cat_dom"/>
</dbReference>
<dbReference type="Gene3D" id="2.60.200.40">
    <property type="match status" value="1"/>
</dbReference>
<gene>
    <name evidence="14" type="ORF">FC34_GL001191</name>
</gene>
<dbReference type="OrthoDB" id="142078at2"/>
<feature type="domain" description="DAGKc" evidence="13">
    <location>
        <begin position="1"/>
        <end position="127"/>
    </location>
</feature>
<sequence>MRSAIIYNPHSGHNQGEAAARQLQTALRNRGDDVTLLPTKAPGSATTLAKEADADLVVAIGGDGTVREVISGLSPRKQPPLLGIMPKGTVNNLAKTLHIPLTNRGAINNILEGTPQFVDIGQINNTYMVSTLTLGVLANAALAVTQREKQRFGPLAFLFKGLRVLGRHQHWHLTLESPHHHWDQDTQFVLIAMTNSVGGFTNFNPDAAPDDGMFHVFVAPKLTWRKTFLVLPYFITGNFAKFPGMTYFRTDELRITTRKHLRSRIDGDPSVSLPINGQVVKNHIQVITPTSTIW</sequence>
<dbReference type="PATRIC" id="fig|1423727.3.peg.1210"/>
<dbReference type="Proteomes" id="UP000051672">
    <property type="component" value="Unassembled WGS sequence"/>
</dbReference>
<proteinExistence type="inferred from homology"/>
<dbReference type="GO" id="GO:0004143">
    <property type="term" value="F:ATP-dependent diacylglycerol kinase activity"/>
    <property type="evidence" value="ECO:0007669"/>
    <property type="project" value="TreeGrafter"/>
</dbReference>
<dbReference type="STRING" id="1423727.FC34_GL001191"/>
<dbReference type="GO" id="GO:0008654">
    <property type="term" value="P:phospholipid biosynthetic process"/>
    <property type="evidence" value="ECO:0007669"/>
    <property type="project" value="UniProtKB-KW"/>
</dbReference>
<dbReference type="InterPro" id="IPR045540">
    <property type="entry name" value="YegS/DAGK_C"/>
</dbReference>
<keyword evidence="10" id="KW-0443">Lipid metabolism</keyword>
<keyword evidence="12" id="KW-1208">Phospholipid metabolism</keyword>
<keyword evidence="7 14" id="KW-0418">Kinase</keyword>
<keyword evidence="4" id="KW-0808">Transferase</keyword>
<comment type="caution">
    <text evidence="14">The sequence shown here is derived from an EMBL/GenBank/DDBJ whole genome shotgun (WGS) entry which is preliminary data.</text>
</comment>
<evidence type="ECO:0000256" key="4">
    <source>
        <dbReference type="ARBA" id="ARBA00022679"/>
    </source>
</evidence>
<dbReference type="SUPFAM" id="SSF111331">
    <property type="entry name" value="NAD kinase/diacylglycerol kinase-like"/>
    <property type="match status" value="1"/>
</dbReference>
<dbReference type="PANTHER" id="PTHR12358">
    <property type="entry name" value="SPHINGOSINE KINASE"/>
    <property type="match status" value="1"/>
</dbReference>
<evidence type="ECO:0000256" key="9">
    <source>
        <dbReference type="ARBA" id="ARBA00022842"/>
    </source>
</evidence>